<proteinExistence type="predicted"/>
<dbReference type="Gene3D" id="3.60.21.10">
    <property type="match status" value="1"/>
</dbReference>
<gene>
    <name evidence="2" type="ORF">S06H3_56047</name>
</gene>
<sequence length="103" mass="10729">MRYAIIADIHSNLAAFTAVLADIDQRGGVDEIWCLGDVVGGDTSSAPVVAITITILGSTRSQGKHILTRSTAKPGEKIAVTGYLGAAASGSEMLAKRLQFDPE</sequence>
<evidence type="ECO:0000259" key="1">
    <source>
        <dbReference type="Pfam" id="PF12850"/>
    </source>
</evidence>
<dbReference type="Pfam" id="PF12850">
    <property type="entry name" value="Metallophos_2"/>
    <property type="match status" value="1"/>
</dbReference>
<comment type="caution">
    <text evidence="2">The sequence shown here is derived from an EMBL/GenBank/DDBJ whole genome shotgun (WGS) entry which is preliminary data.</text>
</comment>
<reference evidence="2" key="1">
    <citation type="journal article" date="2014" name="Front. Microbiol.">
        <title>High frequency of phylogenetically diverse reductive dehalogenase-homologous genes in deep subseafloor sedimentary metagenomes.</title>
        <authorList>
            <person name="Kawai M."/>
            <person name="Futagami T."/>
            <person name="Toyoda A."/>
            <person name="Takaki Y."/>
            <person name="Nishi S."/>
            <person name="Hori S."/>
            <person name="Arai W."/>
            <person name="Tsubouchi T."/>
            <person name="Morono Y."/>
            <person name="Uchiyama I."/>
            <person name="Ito T."/>
            <person name="Fujiyama A."/>
            <person name="Inagaki F."/>
            <person name="Takami H."/>
        </authorList>
    </citation>
    <scope>NUCLEOTIDE SEQUENCE</scope>
    <source>
        <strain evidence="2">Expedition CK06-06</strain>
    </source>
</reference>
<dbReference type="EMBL" id="BARV01036012">
    <property type="protein sequence ID" value="GAI49602.1"/>
    <property type="molecule type" value="Genomic_DNA"/>
</dbReference>
<dbReference type="AlphaFoldDB" id="X1NZY6"/>
<feature type="domain" description="Calcineurin-like phosphoesterase" evidence="1">
    <location>
        <begin position="1"/>
        <end position="41"/>
    </location>
</feature>
<dbReference type="InterPro" id="IPR024654">
    <property type="entry name" value="Calcineurin-like_PHP_lpxH"/>
</dbReference>
<organism evidence="2">
    <name type="scientific">marine sediment metagenome</name>
    <dbReference type="NCBI Taxonomy" id="412755"/>
    <lineage>
        <taxon>unclassified sequences</taxon>
        <taxon>metagenomes</taxon>
        <taxon>ecological metagenomes</taxon>
    </lineage>
</organism>
<name>X1NZY6_9ZZZZ</name>
<evidence type="ECO:0000313" key="2">
    <source>
        <dbReference type="EMBL" id="GAI49602.1"/>
    </source>
</evidence>
<feature type="non-terminal residue" evidence="2">
    <location>
        <position position="103"/>
    </location>
</feature>
<dbReference type="InterPro" id="IPR029052">
    <property type="entry name" value="Metallo-depent_PP-like"/>
</dbReference>
<protein>
    <recommendedName>
        <fullName evidence="1">Calcineurin-like phosphoesterase domain-containing protein</fullName>
    </recommendedName>
</protein>
<accession>X1NZY6</accession>
<dbReference type="CDD" id="cd00838">
    <property type="entry name" value="MPP_superfamily"/>
    <property type="match status" value="1"/>
</dbReference>
<dbReference type="SUPFAM" id="SSF56300">
    <property type="entry name" value="Metallo-dependent phosphatases"/>
    <property type="match status" value="1"/>
</dbReference>